<feature type="chain" id="PRO_5012816431" description="Lipoprotein" evidence="1">
    <location>
        <begin position="21"/>
        <end position="248"/>
    </location>
</feature>
<evidence type="ECO:0000256" key="1">
    <source>
        <dbReference type="SAM" id="SignalP"/>
    </source>
</evidence>
<dbReference type="Proteomes" id="UP000189810">
    <property type="component" value="Chromosome I"/>
</dbReference>
<evidence type="ECO:0008006" key="4">
    <source>
        <dbReference type="Google" id="ProtNLM"/>
    </source>
</evidence>
<organism evidence="2 3">
    <name type="scientific">Thermocrinis minervae</name>
    <dbReference type="NCBI Taxonomy" id="381751"/>
    <lineage>
        <taxon>Bacteria</taxon>
        <taxon>Pseudomonadati</taxon>
        <taxon>Aquificota</taxon>
        <taxon>Aquificia</taxon>
        <taxon>Aquificales</taxon>
        <taxon>Aquificaceae</taxon>
        <taxon>Thermocrinis</taxon>
    </lineage>
</organism>
<dbReference type="AlphaFoldDB" id="A0A1M6QW87"/>
<dbReference type="RefSeq" id="WP_079653589.1">
    <property type="nucleotide sequence ID" value="NZ_LT670846.1"/>
</dbReference>
<dbReference type="EMBL" id="LT670846">
    <property type="protein sequence ID" value="SHK24337.1"/>
    <property type="molecule type" value="Genomic_DNA"/>
</dbReference>
<keyword evidence="3" id="KW-1185">Reference proteome</keyword>
<evidence type="ECO:0000313" key="3">
    <source>
        <dbReference type="Proteomes" id="UP000189810"/>
    </source>
</evidence>
<sequence>MKRICLFLSLLPLLSCGIKADTMPLLEPSYQVKRIGSSVYFRPLDGSSVAQGFRKEGSLYVKEEERPFCFKITRQEGKTRKECLPEAPKEKPLLIVEEGPSQAIIKAQGFTRYYIYREPFDPFSGEAFEGKTIVRKDYVPVCFLVTGEIRPRVESSPERICLKAIPLELKDVQRLEYVVDEKNIYILWSYEADEHFEAFVVYKDGKKVATLKGYMFVDERPNKETIYTVKVLSKYGTESRGVSITYRP</sequence>
<dbReference type="STRING" id="381751.SAMN05444391_0418"/>
<accession>A0A1M6QW87</accession>
<protein>
    <recommendedName>
        <fullName evidence="4">Lipoprotein</fullName>
    </recommendedName>
</protein>
<feature type="signal peptide" evidence="1">
    <location>
        <begin position="1"/>
        <end position="20"/>
    </location>
</feature>
<reference evidence="2 3" key="1">
    <citation type="submission" date="2016-11" db="EMBL/GenBank/DDBJ databases">
        <authorList>
            <person name="Jaros S."/>
            <person name="Januszkiewicz K."/>
            <person name="Wedrychowicz H."/>
        </authorList>
    </citation>
    <scope>NUCLEOTIDE SEQUENCE [LARGE SCALE GENOMIC DNA]</scope>
    <source>
        <strain evidence="2 3">DSM 19557</strain>
    </source>
</reference>
<evidence type="ECO:0000313" key="2">
    <source>
        <dbReference type="EMBL" id="SHK24337.1"/>
    </source>
</evidence>
<gene>
    <name evidence="2" type="ORF">SAMN05444391_0418</name>
</gene>
<dbReference type="OrthoDB" id="13499at2"/>
<name>A0A1M6QW87_9AQUI</name>
<proteinExistence type="predicted"/>
<keyword evidence="1" id="KW-0732">Signal</keyword>